<dbReference type="SUPFAM" id="SSF51905">
    <property type="entry name" value="FAD/NAD(P)-binding domain"/>
    <property type="match status" value="1"/>
</dbReference>
<proteinExistence type="inferred from homology"/>
<dbReference type="Gene3D" id="3.50.50.60">
    <property type="entry name" value="FAD/NAD(P)-binding domain"/>
    <property type="match status" value="2"/>
</dbReference>
<accession>A0ABW3B743</accession>
<dbReference type="InterPro" id="IPR036188">
    <property type="entry name" value="FAD/NAD-bd_sf"/>
</dbReference>
<organism evidence="3 4">
    <name type="scientific">Maribacter chungangensis</name>
    <dbReference type="NCBI Taxonomy" id="1069117"/>
    <lineage>
        <taxon>Bacteria</taxon>
        <taxon>Pseudomonadati</taxon>
        <taxon>Bacteroidota</taxon>
        <taxon>Flavobacteriia</taxon>
        <taxon>Flavobacteriales</taxon>
        <taxon>Flavobacteriaceae</taxon>
        <taxon>Maribacter</taxon>
    </lineage>
</organism>
<dbReference type="PANTHER" id="PTHR43563:SF1">
    <property type="entry name" value="AMINE OXIDASE [FLAVIN-CONTAINING] B"/>
    <property type="match status" value="1"/>
</dbReference>
<sequence length="351" mass="39729">MILILGAGLSGLLTGYRLKKAGIPFRILEARDRIGGRIDTVYETKQAPVEMGATWFTKQHKHLIELLKELELAHFEQYIDNRVFYQTSARAPTQLVEIPGQVPSYRISGGTSRLIHTLYDKLDTDEILLNQSATKITTLKDTVVVHANEVFEAAAVVLSMPPKLWAKRIDFEPGLPYELRSVAGQTHTWMEDSIKIGLTYTHPFWKDQRIPATLFSTIGPVTELYDHCNHQKTKFALCGFINTSFKSQTFKERKASVLTQLKNVFGVKALDYETYQECVWSTELNTFETSDTFLYPHQNNGNPIFDSVLFDDKIYISSSESSRAFPGYMEGAVYAGNLTAEKIINAVRIKV</sequence>
<name>A0ABW3B743_9FLAO</name>
<dbReference type="InterPro" id="IPR002937">
    <property type="entry name" value="Amino_oxidase"/>
</dbReference>
<comment type="caution">
    <text evidence="3">The sequence shown here is derived from an EMBL/GenBank/DDBJ whole genome shotgun (WGS) entry which is preliminary data.</text>
</comment>
<comment type="similarity">
    <text evidence="1">Belongs to the flavin monoamine oxidase family.</text>
</comment>
<dbReference type="Pfam" id="PF01593">
    <property type="entry name" value="Amino_oxidase"/>
    <property type="match status" value="2"/>
</dbReference>
<evidence type="ECO:0000256" key="1">
    <source>
        <dbReference type="ARBA" id="ARBA00005995"/>
    </source>
</evidence>
<evidence type="ECO:0000313" key="4">
    <source>
        <dbReference type="Proteomes" id="UP001597012"/>
    </source>
</evidence>
<keyword evidence="4" id="KW-1185">Reference proteome</keyword>
<dbReference type="InterPro" id="IPR050703">
    <property type="entry name" value="Flavin_MAO"/>
</dbReference>
<dbReference type="PANTHER" id="PTHR43563">
    <property type="entry name" value="AMINE OXIDASE"/>
    <property type="match status" value="1"/>
</dbReference>
<evidence type="ECO:0000259" key="2">
    <source>
        <dbReference type="Pfam" id="PF01593"/>
    </source>
</evidence>
<protein>
    <submittedName>
        <fullName evidence="3">Flavin monoamine oxidase family protein</fullName>
    </submittedName>
</protein>
<evidence type="ECO:0000313" key="3">
    <source>
        <dbReference type="EMBL" id="MFD0798598.1"/>
    </source>
</evidence>
<dbReference type="Proteomes" id="UP001597012">
    <property type="component" value="Unassembled WGS sequence"/>
</dbReference>
<feature type="domain" description="Amine oxidase" evidence="2">
    <location>
        <begin position="9"/>
        <end position="103"/>
    </location>
</feature>
<dbReference type="RefSeq" id="WP_379935433.1">
    <property type="nucleotide sequence ID" value="NZ_JBHTHY010000012.1"/>
</dbReference>
<reference evidence="4" key="1">
    <citation type="journal article" date="2019" name="Int. J. Syst. Evol. Microbiol.">
        <title>The Global Catalogue of Microorganisms (GCM) 10K type strain sequencing project: providing services to taxonomists for standard genome sequencing and annotation.</title>
        <authorList>
            <consortium name="The Broad Institute Genomics Platform"/>
            <consortium name="The Broad Institute Genome Sequencing Center for Infectious Disease"/>
            <person name="Wu L."/>
            <person name="Ma J."/>
        </authorList>
    </citation>
    <scope>NUCLEOTIDE SEQUENCE [LARGE SCALE GENOMIC DNA]</scope>
    <source>
        <strain evidence="4">CCUG 61948</strain>
    </source>
</reference>
<feature type="domain" description="Amine oxidase" evidence="2">
    <location>
        <begin position="105"/>
        <end position="344"/>
    </location>
</feature>
<dbReference type="SUPFAM" id="SSF54373">
    <property type="entry name" value="FAD-linked reductases, C-terminal domain"/>
    <property type="match status" value="1"/>
</dbReference>
<gene>
    <name evidence="3" type="ORF">ACFQZJ_14085</name>
</gene>
<dbReference type="EMBL" id="JBHTHY010000012">
    <property type="protein sequence ID" value="MFD0798598.1"/>
    <property type="molecule type" value="Genomic_DNA"/>
</dbReference>